<dbReference type="InterPro" id="IPR036259">
    <property type="entry name" value="MFS_trans_sf"/>
</dbReference>
<evidence type="ECO:0000259" key="10">
    <source>
        <dbReference type="PROSITE" id="PS50850"/>
    </source>
</evidence>
<evidence type="ECO:0000256" key="9">
    <source>
        <dbReference type="SAM" id="Phobius"/>
    </source>
</evidence>
<dbReference type="Pfam" id="PF00083">
    <property type="entry name" value="Sugar_tr"/>
    <property type="match status" value="1"/>
</dbReference>
<dbReference type="Gene3D" id="1.20.1250.20">
    <property type="entry name" value="MFS general substrate transporter like domains"/>
    <property type="match status" value="1"/>
</dbReference>
<evidence type="ECO:0000256" key="6">
    <source>
        <dbReference type="ARBA" id="ARBA00023136"/>
    </source>
</evidence>
<dbReference type="PANTHER" id="PTHR48022:SF5">
    <property type="entry name" value="ALPHA-GLUCOSIDES PERMEASE MPH2-RELATED"/>
    <property type="match status" value="1"/>
</dbReference>
<dbReference type="InterPro" id="IPR020846">
    <property type="entry name" value="MFS_dom"/>
</dbReference>
<dbReference type="NCBIfam" id="TIGR00879">
    <property type="entry name" value="SP"/>
    <property type="match status" value="1"/>
</dbReference>
<evidence type="ECO:0000256" key="3">
    <source>
        <dbReference type="ARBA" id="ARBA00022448"/>
    </source>
</evidence>
<comment type="caution">
    <text evidence="11">The sequence shown here is derived from an EMBL/GenBank/DDBJ whole genome shotgun (WGS) entry which is preliminary data.</text>
</comment>
<feature type="transmembrane region" description="Helical" evidence="9">
    <location>
        <begin position="381"/>
        <end position="402"/>
    </location>
</feature>
<accession>A0ABR3YPH8</accession>
<feature type="transmembrane region" description="Helical" evidence="9">
    <location>
        <begin position="194"/>
        <end position="216"/>
    </location>
</feature>
<evidence type="ECO:0000256" key="8">
    <source>
        <dbReference type="SAM" id="MobiDB-lite"/>
    </source>
</evidence>
<feature type="domain" description="Major facilitator superfamily (MFS) profile" evidence="10">
    <location>
        <begin position="93"/>
        <end position="540"/>
    </location>
</feature>
<sequence length="585" mass="64473">MNNNDNNMSTKVTHAEHGDVAEPPPPAATSSTNNPATAPSGNGIGIDDHALLRMAETVPNLPELVEGAQRAAAFEHTLTLRQAVRLYSRAMVFSMIMSLAIIMEGYDTSLLSSFYGYPTFQKRFGYELPDGTYQVSSKWQSGLANGGQVGQILGLMTAGILADRYGYRKTILGAMVLMIAFIFVLFFAQNIGMLFAGSVLCGLPWGAFQTLTTTYAADVSPTVLRPYLTTYVNLCWVIGQFIAVGVIRGLLGRTDDWSWRIPYAIQWVWPVPIIVAVLFAPESPYWLVRRGKLDEAKAALRRLSSQPDNRIDDALALIVVTNEQEKLNGEGVSYLDCFKGTDLRRTEITCAAWVVQVSCGIYFAFNIVYFLEQAGFAPEKAFDFGVGINAVGFVGTLLSWWIMQYVGRRKLYIAGLSALCVILLVVGFIAIPSYPAGSSQFSSIGYASGSLLLIWIFVYDISVGPVCYSIVAEIPSTRLRIKTVVLARTCYNIVAIGVIFLNPAIVNPTAWNLKGKGGFIWGGICFIGLVWTYFRLPEPRGRTPAELDVLFEQNVPARKFHKTKVDLFLGEHHMDVFDKAEEAQD</sequence>
<feature type="transmembrane region" description="Helical" evidence="9">
    <location>
        <begin position="171"/>
        <end position="188"/>
    </location>
</feature>
<organism evidence="11 12">
    <name type="scientific">Sporothrix stenoceras</name>
    <dbReference type="NCBI Taxonomy" id="5173"/>
    <lineage>
        <taxon>Eukaryota</taxon>
        <taxon>Fungi</taxon>
        <taxon>Dikarya</taxon>
        <taxon>Ascomycota</taxon>
        <taxon>Pezizomycotina</taxon>
        <taxon>Sordariomycetes</taxon>
        <taxon>Sordariomycetidae</taxon>
        <taxon>Ophiostomatales</taxon>
        <taxon>Ophiostomataceae</taxon>
        <taxon>Sporothrix</taxon>
    </lineage>
</organism>
<feature type="region of interest" description="Disordered" evidence="8">
    <location>
        <begin position="1"/>
        <end position="43"/>
    </location>
</feature>
<evidence type="ECO:0000256" key="4">
    <source>
        <dbReference type="ARBA" id="ARBA00022692"/>
    </source>
</evidence>
<evidence type="ECO:0000256" key="1">
    <source>
        <dbReference type="ARBA" id="ARBA00004141"/>
    </source>
</evidence>
<keyword evidence="4 9" id="KW-0812">Transmembrane</keyword>
<reference evidence="11 12" key="1">
    <citation type="journal article" date="2024" name="IMA Fungus">
        <title>IMA Genome - F19 : A genome assembly and annotation guide to empower mycologists, including annotated draft genome sequences of Ceratocystis pirilliformis, Diaporthe australafricana, Fusarium ophioides, Paecilomyces lecythidis, and Sporothrix stenoceras.</title>
        <authorList>
            <person name="Aylward J."/>
            <person name="Wilson A.M."/>
            <person name="Visagie C.M."/>
            <person name="Spraker J."/>
            <person name="Barnes I."/>
            <person name="Buitendag C."/>
            <person name="Ceriani C."/>
            <person name="Del Mar Angel L."/>
            <person name="du Plessis D."/>
            <person name="Fuchs T."/>
            <person name="Gasser K."/>
            <person name="Kramer D."/>
            <person name="Li W."/>
            <person name="Munsamy K."/>
            <person name="Piso A."/>
            <person name="Price J.L."/>
            <person name="Sonnekus B."/>
            <person name="Thomas C."/>
            <person name="van der Nest A."/>
            <person name="van Dijk A."/>
            <person name="van Heerden A."/>
            <person name="van Vuuren N."/>
            <person name="Yilmaz N."/>
            <person name="Duong T.A."/>
            <person name="van der Merwe N.A."/>
            <person name="Wingfield M.J."/>
            <person name="Wingfield B.D."/>
        </authorList>
    </citation>
    <scope>NUCLEOTIDE SEQUENCE [LARGE SCALE GENOMIC DNA]</scope>
    <source>
        <strain evidence="11 12">CMW 5346</strain>
    </source>
</reference>
<feature type="transmembrane region" description="Helical" evidence="9">
    <location>
        <begin position="228"/>
        <end position="247"/>
    </location>
</feature>
<keyword evidence="5 9" id="KW-1133">Transmembrane helix</keyword>
<evidence type="ECO:0000256" key="2">
    <source>
        <dbReference type="ARBA" id="ARBA00010992"/>
    </source>
</evidence>
<feature type="transmembrane region" description="Helical" evidence="9">
    <location>
        <begin position="518"/>
        <end position="534"/>
    </location>
</feature>
<dbReference type="InterPro" id="IPR005828">
    <property type="entry name" value="MFS_sugar_transport-like"/>
</dbReference>
<protein>
    <recommendedName>
        <fullName evidence="10">Major facilitator superfamily (MFS) profile domain-containing protein</fullName>
    </recommendedName>
</protein>
<feature type="transmembrane region" description="Helical" evidence="9">
    <location>
        <begin position="451"/>
        <end position="471"/>
    </location>
</feature>
<evidence type="ECO:0000313" key="11">
    <source>
        <dbReference type="EMBL" id="KAL1889997.1"/>
    </source>
</evidence>
<dbReference type="InterPro" id="IPR050360">
    <property type="entry name" value="MFS_Sugar_Transporters"/>
</dbReference>
<evidence type="ECO:0000313" key="12">
    <source>
        <dbReference type="Proteomes" id="UP001583186"/>
    </source>
</evidence>
<feature type="transmembrane region" description="Helical" evidence="9">
    <location>
        <begin position="348"/>
        <end position="369"/>
    </location>
</feature>
<keyword evidence="12" id="KW-1185">Reference proteome</keyword>
<dbReference type="Proteomes" id="UP001583186">
    <property type="component" value="Unassembled WGS sequence"/>
</dbReference>
<keyword evidence="6 9" id="KW-0472">Membrane</keyword>
<proteinExistence type="inferred from homology"/>
<dbReference type="InterPro" id="IPR003663">
    <property type="entry name" value="Sugar/inositol_transpt"/>
</dbReference>
<comment type="subcellular location">
    <subcellularLocation>
        <location evidence="1">Membrane</location>
        <topology evidence="1">Multi-pass membrane protein</topology>
    </subcellularLocation>
</comment>
<dbReference type="PROSITE" id="PS50850">
    <property type="entry name" value="MFS"/>
    <property type="match status" value="1"/>
</dbReference>
<dbReference type="PANTHER" id="PTHR48022">
    <property type="entry name" value="PLASTIDIC GLUCOSE TRANSPORTER 4"/>
    <property type="match status" value="1"/>
</dbReference>
<comment type="similarity">
    <text evidence="2 7">Belongs to the major facilitator superfamily. Sugar transporter (TC 2.A.1.1) family.</text>
</comment>
<dbReference type="EMBL" id="JAWCUI010000067">
    <property type="protein sequence ID" value="KAL1889997.1"/>
    <property type="molecule type" value="Genomic_DNA"/>
</dbReference>
<evidence type="ECO:0000256" key="7">
    <source>
        <dbReference type="RuleBase" id="RU003346"/>
    </source>
</evidence>
<feature type="transmembrane region" description="Helical" evidence="9">
    <location>
        <begin position="411"/>
        <end position="431"/>
    </location>
</feature>
<feature type="transmembrane region" description="Helical" evidence="9">
    <location>
        <begin position="267"/>
        <end position="288"/>
    </location>
</feature>
<dbReference type="SUPFAM" id="SSF103473">
    <property type="entry name" value="MFS general substrate transporter"/>
    <property type="match status" value="1"/>
</dbReference>
<feature type="compositionally biased region" description="Polar residues" evidence="8">
    <location>
        <begin position="1"/>
        <end position="12"/>
    </location>
</feature>
<name>A0ABR3YPH8_9PEZI</name>
<gene>
    <name evidence="11" type="ORF">Sste5346_008576</name>
</gene>
<evidence type="ECO:0000256" key="5">
    <source>
        <dbReference type="ARBA" id="ARBA00022989"/>
    </source>
</evidence>
<feature type="compositionally biased region" description="Low complexity" evidence="8">
    <location>
        <begin position="28"/>
        <end position="40"/>
    </location>
</feature>
<keyword evidence="3 7" id="KW-0813">Transport</keyword>
<feature type="transmembrane region" description="Helical" evidence="9">
    <location>
        <begin position="483"/>
        <end position="506"/>
    </location>
</feature>